<reference evidence="3" key="2">
    <citation type="submission" date="2001-08" db="EMBL/GenBank/DDBJ databases">
        <title>Oryza sativa nipponbare(GA3) genomic DNA, chromosome 2, BAC clone:OJ1372_D06.</title>
        <authorList>
            <person name="Sasaki T."/>
            <person name="Matsumoto T."/>
            <person name="Yamamoto K."/>
        </authorList>
    </citation>
    <scope>NUCLEOTIDE SEQUENCE</scope>
</reference>
<gene>
    <name evidence="4" type="ordered locus">Os02g0621400</name>
    <name evidence="2" type="ORF">OJ1234_B11.11</name>
    <name evidence="3" type="ORF">OJ1372_D06.36</name>
</gene>
<evidence type="ECO:0000313" key="3">
    <source>
        <dbReference type="EMBL" id="BAD21580.1"/>
    </source>
</evidence>
<reference evidence="4 5" key="3">
    <citation type="journal article" date="2005" name="Nature">
        <title>The map-based sequence of the rice genome.</title>
        <authorList>
            <consortium name="International rice genome sequencing project (IRGSP)"/>
            <person name="Matsumoto T."/>
            <person name="Wu J."/>
            <person name="Kanamori H."/>
            <person name="Katayose Y."/>
            <person name="Fujisawa M."/>
            <person name="Namiki N."/>
            <person name="Mizuno H."/>
            <person name="Yamamoto K."/>
            <person name="Antonio B.A."/>
            <person name="Baba T."/>
            <person name="Sakata K."/>
            <person name="Nagamura Y."/>
            <person name="Aoki H."/>
            <person name="Arikawa K."/>
            <person name="Arita K."/>
            <person name="Bito T."/>
            <person name="Chiden Y."/>
            <person name="Fujitsuka N."/>
            <person name="Fukunaka R."/>
            <person name="Hamada M."/>
            <person name="Harada C."/>
            <person name="Hayashi A."/>
            <person name="Hijishita S."/>
            <person name="Honda M."/>
            <person name="Hosokawa S."/>
            <person name="Ichikawa Y."/>
            <person name="Idonuma A."/>
            <person name="Iijima M."/>
            <person name="Ikeda M."/>
            <person name="Ikeno M."/>
            <person name="Ito K."/>
            <person name="Ito S."/>
            <person name="Ito T."/>
            <person name="Ito Y."/>
            <person name="Ito Y."/>
            <person name="Iwabuchi A."/>
            <person name="Kamiya K."/>
            <person name="Karasawa W."/>
            <person name="Kurita K."/>
            <person name="Katagiri S."/>
            <person name="Kikuta A."/>
            <person name="Kobayashi H."/>
            <person name="Kobayashi N."/>
            <person name="Machita K."/>
            <person name="Maehara T."/>
            <person name="Masukawa M."/>
            <person name="Mizubayashi T."/>
            <person name="Mukai Y."/>
            <person name="Nagasaki H."/>
            <person name="Nagata Y."/>
            <person name="Naito S."/>
            <person name="Nakashima M."/>
            <person name="Nakama Y."/>
            <person name="Nakamichi Y."/>
            <person name="Nakamura M."/>
            <person name="Meguro A."/>
            <person name="Negishi M."/>
            <person name="Ohta I."/>
            <person name="Ohta T."/>
            <person name="Okamoto M."/>
            <person name="Ono N."/>
            <person name="Saji S."/>
            <person name="Sakaguchi M."/>
            <person name="Sakai K."/>
            <person name="Shibata M."/>
            <person name="Shimokawa T."/>
            <person name="Song J."/>
            <person name="Takazaki Y."/>
            <person name="Terasawa K."/>
            <person name="Tsugane M."/>
            <person name="Tsuji K."/>
            <person name="Ueda S."/>
            <person name="Waki K."/>
            <person name="Yamagata H."/>
            <person name="Yamamoto M."/>
            <person name="Yamamoto S."/>
            <person name="Yamane H."/>
            <person name="Yoshiki S."/>
            <person name="Yoshihara R."/>
            <person name="Yukawa K."/>
            <person name="Zhong H."/>
            <person name="Yano M."/>
            <person name="Yuan Q."/>
            <person name="Ouyang S."/>
            <person name="Liu J."/>
            <person name="Jones K.M."/>
            <person name="Gansberger K."/>
            <person name="Moffat K."/>
            <person name="Hill J."/>
            <person name="Bera J."/>
            <person name="Fadrosh D."/>
            <person name="Jin S."/>
            <person name="Johri S."/>
            <person name="Kim M."/>
            <person name="Overton L."/>
            <person name="Reardon M."/>
            <person name="Tsitrin T."/>
            <person name="Vuong H."/>
            <person name="Weaver B."/>
            <person name="Ciecko A."/>
            <person name="Tallon L."/>
            <person name="Jackson J."/>
            <person name="Pai G."/>
            <person name="Aken S.V."/>
            <person name="Utterback T."/>
            <person name="Reidmuller S."/>
            <person name="Feldblyum T."/>
            <person name="Hsiao J."/>
            <person name="Zismann V."/>
            <person name="Iobst S."/>
            <person name="de Vazeille A.R."/>
            <person name="Buell C.R."/>
            <person name="Ying K."/>
            <person name="Li Y."/>
            <person name="Lu T."/>
            <person name="Huang Y."/>
            <person name="Zhao Q."/>
            <person name="Feng Q."/>
            <person name="Zhang L."/>
            <person name="Zhu J."/>
            <person name="Weng Q."/>
            <person name="Mu J."/>
            <person name="Lu Y."/>
            <person name="Fan D."/>
            <person name="Liu Y."/>
            <person name="Guan J."/>
            <person name="Zhang Y."/>
            <person name="Yu S."/>
            <person name="Liu X."/>
            <person name="Zhang Y."/>
            <person name="Hong G."/>
            <person name="Han B."/>
            <person name="Choisne N."/>
            <person name="Demange N."/>
            <person name="Orjeda G."/>
            <person name="Samain S."/>
            <person name="Cattolico L."/>
            <person name="Pelletier E."/>
            <person name="Couloux A."/>
            <person name="Segurens B."/>
            <person name="Wincker P."/>
            <person name="D'Hont A."/>
            <person name="Scarpelli C."/>
            <person name="Weissenbach J."/>
            <person name="Salanoubat M."/>
            <person name="Quetier F."/>
            <person name="Yu Y."/>
            <person name="Kim H.R."/>
            <person name="Rambo T."/>
            <person name="Currie J."/>
            <person name="Collura K."/>
            <person name="Luo M."/>
            <person name="Yang T."/>
            <person name="Ammiraju J.S.S."/>
            <person name="Engler F."/>
            <person name="Soderlund C."/>
            <person name="Wing R.A."/>
            <person name="Palmer L.E."/>
            <person name="de la Bastide M."/>
            <person name="Spiegel L."/>
            <person name="Nascimento L."/>
            <person name="Zutavern T."/>
            <person name="O'Shaughnessy A."/>
            <person name="Dike S."/>
            <person name="Dedhia N."/>
            <person name="Preston R."/>
            <person name="Balija V."/>
            <person name="McCombie W.R."/>
            <person name="Chow T."/>
            <person name="Chen H."/>
            <person name="Chung M."/>
            <person name="Chen C."/>
            <person name="Shaw J."/>
            <person name="Wu H."/>
            <person name="Hsiao K."/>
            <person name="Chao Y."/>
            <person name="Chu M."/>
            <person name="Cheng C."/>
            <person name="Hour A."/>
            <person name="Lee P."/>
            <person name="Lin S."/>
            <person name="Lin Y."/>
            <person name="Liou J."/>
            <person name="Liu S."/>
            <person name="Hsing Y."/>
            <person name="Raghuvanshi S."/>
            <person name="Mohanty A."/>
            <person name="Bharti A.K."/>
            <person name="Gaur A."/>
            <person name="Gupta V."/>
            <person name="Kumar D."/>
            <person name="Ravi V."/>
            <person name="Vij S."/>
            <person name="Kapur A."/>
            <person name="Khurana P."/>
            <person name="Khurana P."/>
            <person name="Khurana J.P."/>
            <person name="Tyagi A.K."/>
            <person name="Gaikwad K."/>
            <person name="Singh A."/>
            <person name="Dalal V."/>
            <person name="Srivastava S."/>
            <person name="Dixit A."/>
            <person name="Pal A.K."/>
            <person name="Ghazi I.A."/>
            <person name="Yadav M."/>
            <person name="Pandit A."/>
            <person name="Bhargava A."/>
            <person name="Sureshbabu K."/>
            <person name="Batra K."/>
            <person name="Sharma T.R."/>
            <person name="Mohapatra T."/>
            <person name="Singh N.K."/>
            <person name="Messing J."/>
            <person name="Nelson A.B."/>
            <person name="Fuks G."/>
            <person name="Kavchok S."/>
            <person name="Keizer G."/>
            <person name="Linton E."/>
            <person name="Llaca V."/>
            <person name="Song R."/>
            <person name="Tanyolac B."/>
            <person name="Young S."/>
            <person name="Ho-Il K."/>
            <person name="Hahn J.H."/>
            <person name="Sangsakoo G."/>
            <person name="Vanavichit A."/>
            <person name="de Mattos Luiz.A.T."/>
            <person name="Zimmer P.D."/>
            <person name="Malone G."/>
            <person name="Dellagostin O."/>
            <person name="de Oliveira A.C."/>
            <person name="Bevan M."/>
            <person name="Bancroft I."/>
            <person name="Minx P."/>
            <person name="Cordum H."/>
            <person name="Wilson R."/>
            <person name="Cheng Z."/>
            <person name="Jin W."/>
            <person name="Jiang J."/>
            <person name="Leong S.A."/>
            <person name="Iwama H."/>
            <person name="Gojobori T."/>
            <person name="Itoh T."/>
            <person name="Niimura Y."/>
            <person name="Fujii Y."/>
            <person name="Habara T."/>
            <person name="Sakai H."/>
            <person name="Sato Y."/>
            <person name="Wilson G."/>
            <person name="Kumar K."/>
            <person name="McCouch S."/>
            <person name="Juretic N."/>
            <person name="Hoen D."/>
            <person name="Wright S."/>
            <person name="Bruskiewich R."/>
            <person name="Bureau T."/>
            <person name="Miyao A."/>
            <person name="Hirochika H."/>
            <person name="Nishikawa T."/>
            <person name="Kadowaki K."/>
            <person name="Sugiura M."/>
            <person name="Burr B."/>
            <person name="Sasaki T."/>
        </authorList>
    </citation>
    <scope>NUCLEOTIDE SEQUENCE [LARGE SCALE GENOMIC DNA]</scope>
    <source>
        <strain evidence="5">cv. Nipponbare</strain>
    </source>
</reference>
<dbReference type="OMA" id="WPPSSIV"/>
<reference evidence="4" key="8">
    <citation type="submission" date="2012-08" db="EMBL/GenBank/DDBJ databases">
        <title>Oryza sativa nipponbare(GA3) genomic DNA, chromosome 2.</title>
        <authorList>
            <consortium name="IRGSP(International Rice Genome Sequencing Project)"/>
        </authorList>
    </citation>
    <scope>NUCLEOTIDE SEQUENCE</scope>
</reference>
<dbReference type="KEGG" id="dosa:Os02g0621400"/>
<organism evidence="4 5">
    <name type="scientific">Oryza sativa subsp. japonica</name>
    <name type="common">Rice</name>
    <dbReference type="NCBI Taxonomy" id="39947"/>
    <lineage>
        <taxon>Eukaryota</taxon>
        <taxon>Viridiplantae</taxon>
        <taxon>Streptophyta</taxon>
        <taxon>Embryophyta</taxon>
        <taxon>Tracheophyta</taxon>
        <taxon>Spermatophyta</taxon>
        <taxon>Magnoliopsida</taxon>
        <taxon>Liliopsida</taxon>
        <taxon>Poales</taxon>
        <taxon>Poaceae</taxon>
        <taxon>BOP clade</taxon>
        <taxon>Oryzoideae</taxon>
        <taxon>Oryzeae</taxon>
        <taxon>Oryzinae</taxon>
        <taxon>Oryza</taxon>
        <taxon>Oryza sativa</taxon>
    </lineage>
</organism>
<evidence type="ECO:0000256" key="1">
    <source>
        <dbReference type="SAM" id="MobiDB-lite"/>
    </source>
</evidence>
<reference evidence="4" key="9">
    <citation type="submission" date="2012-08" db="EMBL/GenBank/DDBJ databases">
        <title>The Second Rice Annotation Project Meeting (RAP2).</title>
        <authorList>
            <consortium name="The Rice Annotation Project (RAP)"/>
        </authorList>
    </citation>
    <scope>NUCLEOTIDE SEQUENCE</scope>
</reference>
<dbReference type="Proteomes" id="UP000000763">
    <property type="component" value="Chromosome 2"/>
</dbReference>
<feature type="compositionally biased region" description="Basic and acidic residues" evidence="1">
    <location>
        <begin position="16"/>
        <end position="27"/>
    </location>
</feature>
<feature type="compositionally biased region" description="Basic residues" evidence="1">
    <location>
        <begin position="107"/>
        <end position="117"/>
    </location>
</feature>
<sequence>MESPPRPHFSPPSSYLDRERSQRRWFGDELDGENDDELFNPWPPSSIVAVPHLLPPPATRSGRVAGSEQWGKRGGCSGDQRSEWRTVAASRAGGGQRRPVTGAAGGGRRRPVRRRRVAAMTSAASGGRWQPA</sequence>
<feature type="compositionally biased region" description="Pro residues" evidence="1">
    <location>
        <begin position="1"/>
        <end position="10"/>
    </location>
</feature>
<feature type="region of interest" description="Disordered" evidence="1">
    <location>
        <begin position="1"/>
        <end position="36"/>
    </location>
</feature>
<proteinExistence type="predicted"/>
<dbReference type="EMBL" id="AP004059">
    <property type="protein sequence ID" value="BAD21580.1"/>
    <property type="molecule type" value="Genomic_DNA"/>
</dbReference>
<evidence type="ECO:0000313" key="5">
    <source>
        <dbReference type="Proteomes" id="UP000000763"/>
    </source>
</evidence>
<reference evidence="4" key="5">
    <citation type="journal article" date="2007" name="Genome Res.">
        <title>Curated Genome Annotation of Oryza sativa ssp. japonica and Comparative Genome Analysis with Arabidopsis thaliana.</title>
        <authorList>
            <consortium name="The Rice Annotation Project (RAP)"/>
            <person name="Itoh T."/>
            <person name="Tanaka T."/>
            <person name="Barrero R.A."/>
            <person name="Yamasaki C."/>
            <person name="Fujii Y."/>
            <person name="Hilton P.B."/>
            <person name="Antonio B.A."/>
            <person name="Aono H."/>
            <person name="Apweiler R."/>
            <person name="Bruskiewich R."/>
            <person name="Bureau T."/>
            <person name="Burr F."/>
            <person name="Costa de Oliveira A."/>
            <person name="Fuks G."/>
            <person name="Habara T."/>
            <person name="Haberer G."/>
            <person name="Han B."/>
            <person name="Harada E."/>
            <person name="Hiraki A.T."/>
            <person name="Hirochika H."/>
            <person name="Hoen D."/>
            <person name="Hokari H."/>
            <person name="Hosokawa S."/>
            <person name="Hsing Y."/>
            <person name="Ikawa H."/>
            <person name="Ikeo K."/>
            <person name="Imanishi T."/>
            <person name="Ito Y."/>
            <person name="Jaiswal P."/>
            <person name="Kanno M."/>
            <person name="Kawahara Y."/>
            <person name="Kawamura T."/>
            <person name="Kawashima H."/>
            <person name="Khurana J.P."/>
            <person name="Kikuchi S."/>
            <person name="Komatsu S."/>
            <person name="Koyanagi K.O."/>
            <person name="Kubooka H."/>
            <person name="Lieberherr D."/>
            <person name="Lin Y.C."/>
            <person name="Lonsdale D."/>
            <person name="Matsumoto T."/>
            <person name="Matsuya A."/>
            <person name="McCombie W.R."/>
            <person name="Messing J."/>
            <person name="Miyao A."/>
            <person name="Mulder N."/>
            <person name="Nagamura Y."/>
            <person name="Nam J."/>
            <person name="Namiki N."/>
            <person name="Numa H."/>
            <person name="Nurimoto S."/>
            <person name="O'donovan C."/>
            <person name="Ohyanagi H."/>
            <person name="Okido T."/>
            <person name="Oota S."/>
            <person name="Osato N."/>
            <person name="Palmer L.E."/>
            <person name="Quetier F."/>
            <person name="Raghuvanshi S."/>
            <person name="Saichi N."/>
            <person name="Sakai H."/>
            <person name="Sakai Y."/>
            <person name="Sakata K."/>
            <person name="Sakurai T."/>
            <person name="Sato F."/>
            <person name="Sato Y."/>
            <person name="Schoof H."/>
            <person name="Seki M."/>
            <person name="Shibata M."/>
            <person name="Shimizu Y."/>
            <person name="Shinozaki K."/>
            <person name="Shinso Y."/>
            <person name="Singh N.K."/>
            <person name="Smith-White B."/>
            <person name="Takeda J."/>
            <person name="Tanino M."/>
            <person name="Tatusova T."/>
            <person name="Thongjuea S."/>
            <person name="Todokoro F."/>
            <person name="Tsugane M."/>
            <person name="Tyagi A.K."/>
            <person name="Vanavichit A."/>
            <person name="Wang A."/>
            <person name="Wing R.A."/>
            <person name="Yamaguchi K."/>
            <person name="Yamamoto M."/>
            <person name="Yamamoto N."/>
            <person name="Yu Y."/>
            <person name="Zhang H."/>
            <person name="Zhao Q."/>
            <person name="Higo K."/>
            <person name="Burr B."/>
            <person name="Gojobori T."/>
            <person name="Sasaki T."/>
        </authorList>
    </citation>
    <scope>NUCLEOTIDE SEQUENCE</scope>
</reference>
<accession>Q0DZG4</accession>
<protein>
    <submittedName>
        <fullName evidence="4">Os02g0621400 protein</fullName>
    </submittedName>
</protein>
<evidence type="ECO:0000313" key="4">
    <source>
        <dbReference type="EMBL" id="BAF09374.1"/>
    </source>
</evidence>
<reference evidence="4" key="4">
    <citation type="journal article" date="2006" name="Nucleic Acids Res.">
        <title>The Rice Annotation Project Database (RAP-DB): hub for Oryza sativa ssp. japonica genome information.</title>
        <authorList>
            <person name="Ohyanagi H."/>
            <person name="Tanaka T."/>
            <person name="Sakai H."/>
            <person name="Shigemoto Y."/>
            <person name="Yamaguchi K."/>
            <person name="Habara T."/>
            <person name="Fujii Y."/>
            <person name="Antonio B.A."/>
            <person name="Nagamura Y."/>
            <person name="Imanishi T."/>
            <person name="Ikeo K."/>
            <person name="Itoh T."/>
            <person name="Gojobori T."/>
            <person name="Sasaki T."/>
        </authorList>
    </citation>
    <scope>NUCLEOTIDE SEQUENCE</scope>
</reference>
<dbReference type="EMBL" id="AP004053">
    <property type="protein sequence ID" value="BAD21540.1"/>
    <property type="molecule type" value="Genomic_DNA"/>
</dbReference>
<feature type="region of interest" description="Disordered" evidence="1">
    <location>
        <begin position="58"/>
        <end position="132"/>
    </location>
</feature>
<dbReference type="AlphaFoldDB" id="Q0DZG4"/>
<reference evidence="5" key="7">
    <citation type="journal article" date="2008" name="Nucleic Acids Res.">
        <title>The rice annotation project database (RAP-DB): 2008 update.</title>
        <authorList>
            <consortium name="The rice annotation project (RAP)"/>
        </authorList>
    </citation>
    <scope>GENOME REANNOTATION</scope>
    <source>
        <strain evidence="5">cv. Nipponbare</strain>
    </source>
</reference>
<dbReference type="Gramene" id="Os02t0621400-01">
    <property type="protein sequence ID" value="Os02t0621400-01"/>
    <property type="gene ID" value="Os02g0621400"/>
</dbReference>
<evidence type="ECO:0000313" key="2">
    <source>
        <dbReference type="EMBL" id="BAD21540.1"/>
    </source>
</evidence>
<reference evidence="2" key="1">
    <citation type="submission" date="2001-08" db="EMBL/GenBank/DDBJ databases">
        <title>Oryza sativa nipponbare(GA3) genomic DNA, chromosome 2, BAC clone:OJ1234_B11.</title>
        <authorList>
            <person name="Sasaki T."/>
            <person name="Matsumoto T."/>
            <person name="Yamamoto K."/>
        </authorList>
    </citation>
    <scope>NUCLEOTIDE SEQUENCE</scope>
</reference>
<reference evidence="4" key="6">
    <citation type="journal article" date="2008" name="Nucleic Acids Res.">
        <title>The Rice Annotation Project Database (RAP-DB): 2008 update.</title>
        <authorList>
            <consortium name="The Rice Annotation Project (RAP)"/>
            <person name="Tanaka T."/>
            <person name="Antonio B.A."/>
            <person name="Kikuchi S."/>
            <person name="Matsumoto T."/>
            <person name="Nagamura Y."/>
            <person name="Numa H."/>
            <person name="Sakai H."/>
            <person name="Wu J."/>
            <person name="Itoh T."/>
            <person name="Sasaki T."/>
            <person name="Aono R."/>
            <person name="Fujii Y."/>
            <person name="Habara T."/>
            <person name="Harada E."/>
            <person name="Kanno M."/>
            <person name="Kawahara Y."/>
            <person name="Kawashima H."/>
            <person name="Kubooka H."/>
            <person name="Matsuya A."/>
            <person name="Nakaoka H."/>
            <person name="Saichi N."/>
            <person name="Sanbonmatsu R."/>
            <person name="Sato Y."/>
            <person name="Shinso Y."/>
            <person name="Suzuki M."/>
            <person name="Takeda J."/>
            <person name="Tanino M."/>
            <person name="Todokoro F."/>
            <person name="Yamaguchi K."/>
            <person name="Yamamoto N."/>
            <person name="Yamasaki C."/>
            <person name="Imanishi T."/>
            <person name="Okido T."/>
            <person name="Tada M."/>
            <person name="Ikeo K."/>
            <person name="Tateno Y."/>
            <person name="Gojobori T."/>
            <person name="Lin Y.C."/>
            <person name="Wei F.J."/>
            <person name="Hsing Y.I."/>
            <person name="Zhao Q."/>
            <person name="Han B."/>
            <person name="Kramer M.R."/>
            <person name="McCombie R.W."/>
            <person name="Lonsdale D."/>
            <person name="O'Donovan C.C."/>
            <person name="Whitfield E.J."/>
            <person name="Apweiler R."/>
            <person name="Koyanagi K.O."/>
            <person name="Khurana J.P."/>
            <person name="Raghuvanshi S."/>
            <person name="Singh N.K."/>
            <person name="Tyagi A.K."/>
            <person name="Haberer G."/>
            <person name="Fujisawa M."/>
            <person name="Hosokawa S."/>
            <person name="Ito Y."/>
            <person name="Ikawa H."/>
            <person name="Shibata M."/>
            <person name="Yamamoto M."/>
            <person name="Bruskiewich R.M."/>
            <person name="Hoen D.R."/>
            <person name="Bureau TE."/>
            <person name="Namiki N."/>
            <person name="Ohyanagi H."/>
            <person name="Sakai Y."/>
            <person name="Nobushima S."/>
            <person name="Sakata K."/>
            <person name="Barrero R.A."/>
            <person name="Sato Y."/>
            <person name="Souvorov A."/>
            <person name="Smith-White B."/>
            <person name="Tatusova T."/>
            <person name="An S."/>
            <person name="An G."/>
            <person name="OOta S."/>
            <person name="Fuks G."/>
            <person name="Messing J."/>
            <person name="Christie K.R."/>
            <person name="Lieberherr D."/>
            <person name="Kim H."/>
            <person name="Zuccolo A."/>
            <person name="Wing R.A."/>
            <person name="Nobuta K."/>
            <person name="Green P.J."/>
            <person name="Lu C."/>
            <person name="Meyers BC."/>
            <person name="Chaparro C."/>
            <person name="Piegu B."/>
            <person name="Panaud O."/>
            <person name="Echeverria M."/>
        </authorList>
    </citation>
    <scope>NUCLEOTIDE SEQUENCE</scope>
</reference>
<dbReference type="EMBL" id="AP008208">
    <property type="protein sequence ID" value="BAF09374.1"/>
    <property type="molecule type" value="Genomic_DNA"/>
</dbReference>
<name>Q0DZG4_ORYSJ</name>